<dbReference type="Pfam" id="PF14291">
    <property type="entry name" value="DUF4371"/>
    <property type="match status" value="1"/>
</dbReference>
<comment type="caution">
    <text evidence="2">The sequence shown here is derived from an EMBL/GenBank/DDBJ whole genome shotgun (WGS) entry which is preliminary data.</text>
</comment>
<protein>
    <recommendedName>
        <fullName evidence="1">DUF4371 domain-containing protein</fullName>
    </recommendedName>
</protein>
<dbReference type="InterPro" id="IPR012337">
    <property type="entry name" value="RNaseH-like_sf"/>
</dbReference>
<dbReference type="SUPFAM" id="SSF53098">
    <property type="entry name" value="Ribonuclease H-like"/>
    <property type="match status" value="1"/>
</dbReference>
<dbReference type="PANTHER" id="PTHR45749">
    <property type="match status" value="1"/>
</dbReference>
<evidence type="ECO:0000259" key="1">
    <source>
        <dbReference type="Pfam" id="PF14291"/>
    </source>
</evidence>
<gene>
    <name evidence="2" type="ORF">PBY51_012555</name>
</gene>
<keyword evidence="3" id="KW-1185">Reference proteome</keyword>
<reference evidence="2 3" key="2">
    <citation type="journal article" date="2023" name="Mol. Biol. Evol.">
        <title>Genomics of Secondarily Temperate Adaptation in the Only Non-Antarctic Icefish.</title>
        <authorList>
            <person name="Rivera-Colon A.G."/>
            <person name="Rayamajhi N."/>
            <person name="Minhas B.F."/>
            <person name="Madrigal G."/>
            <person name="Bilyk K.T."/>
            <person name="Yoon V."/>
            <person name="Hune M."/>
            <person name="Gregory S."/>
            <person name="Cheng C.H.C."/>
            <person name="Catchen J.M."/>
        </authorList>
    </citation>
    <scope>NUCLEOTIDE SEQUENCE [LARGE SCALE GENOMIC DNA]</scope>
    <source>
        <strain evidence="2">JMC-PN-2008</strain>
    </source>
</reference>
<feature type="domain" description="DUF4371" evidence="1">
    <location>
        <begin position="137"/>
        <end position="335"/>
    </location>
</feature>
<evidence type="ECO:0000313" key="2">
    <source>
        <dbReference type="EMBL" id="KAK5871809.1"/>
    </source>
</evidence>
<sequence length="469" mass="53293">MGVEESQGDEQATDFFHRPHFSKMQELFEFHPQQNAKNPLVQRLFNRTDDKAWKWLTYCAQRHSLFCFVCLAYSKPNDPSVFIRGMTDWRHAYQRAEEHERSMAHRQCAEAYLLNCSRANIGHLLEGSQLAGHRELVKKRRQVLERVVEVVKVIGKRGLSYRSEHNEAAYLLGMDSLDHGNFLELIILLGKYDVCLKEHLSNIINKSKQIHASGTQGRDALVTLLSKTTVNSVIDAIKNLIEEKISTDITKAGMFSVQLDTTQDVSGKEQCSVILRYVTDTVHERLVAVVPCSSTTGQSFVTLLTKVLQRLKVDMGLCIGNSTDGASNMQGKYRGFSALMASSYPAHQHVWCYAHVLNLVLCDTTQSVIESGSLFELLNDIGVFIRESYTRVSVWEKQSQDKRHKRISPIGQTRWWAKHDALKKVFGNFQRPDDSLFVEVVSTLAGIMDLKTLKCAKQSQRIPRRFAAL</sequence>
<reference evidence="2 3" key="1">
    <citation type="journal article" date="2023" name="Genes (Basel)">
        <title>Chromosome-Level Genome Assembly and Circadian Gene Repertoire of the Patagonia Blennie Eleginops maclovinus-The Closest Ancestral Proxy of Antarctic Cryonotothenioids.</title>
        <authorList>
            <person name="Cheng C.C."/>
            <person name="Rivera-Colon A.G."/>
            <person name="Minhas B.F."/>
            <person name="Wilson L."/>
            <person name="Rayamajhi N."/>
            <person name="Vargas-Chacoff L."/>
            <person name="Catchen J.M."/>
        </authorList>
    </citation>
    <scope>NUCLEOTIDE SEQUENCE [LARGE SCALE GENOMIC DNA]</scope>
    <source>
        <strain evidence="2">JMC-PN-2008</strain>
    </source>
</reference>
<dbReference type="AlphaFoldDB" id="A0AAN7Y380"/>
<dbReference type="EMBL" id="JAUZQC010000004">
    <property type="protein sequence ID" value="KAK5871809.1"/>
    <property type="molecule type" value="Genomic_DNA"/>
</dbReference>
<dbReference type="PANTHER" id="PTHR45749:SF21">
    <property type="entry name" value="DUF4371 DOMAIN-CONTAINING PROTEIN"/>
    <property type="match status" value="1"/>
</dbReference>
<organism evidence="2 3">
    <name type="scientific">Eleginops maclovinus</name>
    <name type="common">Patagonian blennie</name>
    <name type="synonym">Eleginus maclovinus</name>
    <dbReference type="NCBI Taxonomy" id="56733"/>
    <lineage>
        <taxon>Eukaryota</taxon>
        <taxon>Metazoa</taxon>
        <taxon>Chordata</taxon>
        <taxon>Craniata</taxon>
        <taxon>Vertebrata</taxon>
        <taxon>Euteleostomi</taxon>
        <taxon>Actinopterygii</taxon>
        <taxon>Neopterygii</taxon>
        <taxon>Teleostei</taxon>
        <taxon>Neoteleostei</taxon>
        <taxon>Acanthomorphata</taxon>
        <taxon>Eupercaria</taxon>
        <taxon>Perciformes</taxon>
        <taxon>Notothenioidei</taxon>
        <taxon>Eleginopidae</taxon>
        <taxon>Eleginops</taxon>
    </lineage>
</organism>
<dbReference type="InterPro" id="IPR025398">
    <property type="entry name" value="DUF4371"/>
</dbReference>
<proteinExistence type="predicted"/>
<accession>A0AAN7Y380</accession>
<evidence type="ECO:0000313" key="3">
    <source>
        <dbReference type="Proteomes" id="UP001346869"/>
    </source>
</evidence>
<dbReference type="Proteomes" id="UP001346869">
    <property type="component" value="Unassembled WGS sequence"/>
</dbReference>
<name>A0AAN7Y380_ELEMC</name>